<dbReference type="InterPro" id="IPR029063">
    <property type="entry name" value="SAM-dependent_MTases_sf"/>
</dbReference>
<evidence type="ECO:0000259" key="4">
    <source>
        <dbReference type="Pfam" id="PF10017"/>
    </source>
</evidence>
<dbReference type="InterPro" id="IPR042095">
    <property type="entry name" value="SUMF_sf"/>
</dbReference>
<accession>A0A507FAP5</accession>
<dbReference type="InterPro" id="IPR019257">
    <property type="entry name" value="MeTrfase_dom"/>
</dbReference>
<feature type="domain" description="Sulfatase-modifying factor enzyme-like" evidence="3">
    <location>
        <begin position="759"/>
        <end position="833"/>
    </location>
</feature>
<dbReference type="Proteomes" id="UP000320333">
    <property type="component" value="Unassembled WGS sequence"/>
</dbReference>
<comment type="caution">
    <text evidence="5">The sequence shown here is derived from an EMBL/GenBank/DDBJ whole genome shotgun (WGS) entry which is preliminary data.</text>
</comment>
<evidence type="ECO:0000259" key="3">
    <source>
        <dbReference type="Pfam" id="PF03781"/>
    </source>
</evidence>
<sequence>MSLPDTQKQQQPANLSITDIRNNSATLSLAATSNLSPLITAGLSQKNAIFPQSSARFDMAQNSKTSPFHKNGSLPASYGASDEPIRSIPTLVLYDDAGLDIYDAITYVEEYYLTNAEMQIFMDLGDEIMDSCVGDGGVLIELGVGSMRKTKYLLDAIVRQGKSVTYYALDLSAQSLSMALSPLASHYPTIQFVGLLGTYDDSLSYIQTNIPRPVNSTRTLLWLGSSIGNYSRAEAAEFLKRVQTIAMDTGDTFLCGIDRRNNAAIVKAAYDDPKGVTRDFILNGLDHVERILGIQDTFKRDLFEYVSIYNDDLGRHEAYYRSLVQQTLVLSATETVVLEKGELINVEYSVKYSAQDVQRLVDGAGFYWPNRWTDASGRYDVHLFQKAPFHLMGISPAKKGVPTLTEFEEIFKVWDTISLTMIPEGGHLEKPISLRHPFIFYVGHLPAFMDIQLSRCLAEPFTTPASFTEIFERGIDPDVEDPSKCHKHSKVPDAWPELTQILEYAERCKQRIRSILTAHEKQPQKTGGALARVLWMSYEHYAMHLETFLYMLVQSPNIQPPKGFLVPVHLSPSNKRTANPKPAPPSHLKAITLPPGTTHISIGHNDSESTDKTVTSVNTHEFGWDNEHPQRQAAIPESILHSKLLFQTRQVTIGEYRAFFIASKENEALRPASWTEDGNFVKTAFGSIEISRCINWPVFVSGTQAGAYSLHASKQDGKHYRVPTEMEITCYRQFLNKDIEGNYAFRSWVPRDVLPETGVIGDGWEWTSTVMEQHAGYEQSKIYPGYSSDFFDGKHCVVLGGSWATAPRLAERLTFRNWYQNVYPFVFAGFRLVCDV</sequence>
<dbReference type="Gene3D" id="3.90.1580.10">
    <property type="entry name" value="paralog of FGE (formylglycine-generating enzyme)"/>
    <property type="match status" value="1"/>
</dbReference>
<feature type="domain" description="Histidine-specific methyltransferase SAM-dependent" evidence="4">
    <location>
        <begin position="86"/>
        <end position="385"/>
    </location>
</feature>
<dbReference type="GO" id="GO:0032259">
    <property type="term" value="P:methylation"/>
    <property type="evidence" value="ECO:0007669"/>
    <property type="project" value="UniProtKB-KW"/>
</dbReference>
<dbReference type="Gene3D" id="3.40.50.150">
    <property type="entry name" value="Vaccinia Virus protein VP39"/>
    <property type="match status" value="1"/>
</dbReference>
<dbReference type="NCBIfam" id="TIGR03439">
    <property type="entry name" value="methyl_EasF"/>
    <property type="match status" value="1"/>
</dbReference>
<evidence type="ECO:0000313" key="6">
    <source>
        <dbReference type="Proteomes" id="UP000320333"/>
    </source>
</evidence>
<dbReference type="SUPFAM" id="SSF56436">
    <property type="entry name" value="C-type lectin-like"/>
    <property type="match status" value="1"/>
</dbReference>
<protein>
    <recommendedName>
        <fullName evidence="7">Histidine-specific methyltransferase SAM-dependent domain-containing protein</fullName>
    </recommendedName>
</protein>
<dbReference type="EMBL" id="QEAP01000201">
    <property type="protein sequence ID" value="TPX73212.1"/>
    <property type="molecule type" value="Genomic_DNA"/>
</dbReference>
<keyword evidence="6" id="KW-1185">Reference proteome</keyword>
<name>A0A507FAP5_9FUNG</name>
<evidence type="ECO:0000256" key="2">
    <source>
        <dbReference type="ARBA" id="ARBA00022679"/>
    </source>
</evidence>
<keyword evidence="2" id="KW-0808">Transferase</keyword>
<dbReference type="OrthoDB" id="659at2759"/>
<dbReference type="InterPro" id="IPR016187">
    <property type="entry name" value="CTDL_fold"/>
</dbReference>
<dbReference type="STRING" id="246404.A0A507FAP5"/>
<dbReference type="InterPro" id="IPR005532">
    <property type="entry name" value="SUMF_dom"/>
</dbReference>
<reference evidence="5 6" key="1">
    <citation type="journal article" date="2019" name="Sci. Rep.">
        <title>Comparative genomics of chytrid fungi reveal insights into the obligate biotrophic and pathogenic lifestyle of Synchytrium endobioticum.</title>
        <authorList>
            <person name="van de Vossenberg B.T.L.H."/>
            <person name="Warris S."/>
            <person name="Nguyen H.D.T."/>
            <person name="van Gent-Pelzer M.P.E."/>
            <person name="Joly D.L."/>
            <person name="van de Geest H.C."/>
            <person name="Bonants P.J.M."/>
            <person name="Smith D.S."/>
            <person name="Levesque C.A."/>
            <person name="van der Lee T.A.J."/>
        </authorList>
    </citation>
    <scope>NUCLEOTIDE SEQUENCE [LARGE SCALE GENOMIC DNA]</scope>
    <source>
        <strain evidence="5 6">CBS 675.73</strain>
    </source>
</reference>
<organism evidence="5 6">
    <name type="scientific">Chytriomyces confervae</name>
    <dbReference type="NCBI Taxonomy" id="246404"/>
    <lineage>
        <taxon>Eukaryota</taxon>
        <taxon>Fungi</taxon>
        <taxon>Fungi incertae sedis</taxon>
        <taxon>Chytridiomycota</taxon>
        <taxon>Chytridiomycota incertae sedis</taxon>
        <taxon>Chytridiomycetes</taxon>
        <taxon>Chytridiales</taxon>
        <taxon>Chytriomycetaceae</taxon>
        <taxon>Chytriomyces</taxon>
    </lineage>
</organism>
<evidence type="ECO:0008006" key="7">
    <source>
        <dbReference type="Google" id="ProtNLM"/>
    </source>
</evidence>
<dbReference type="AlphaFoldDB" id="A0A507FAP5"/>
<dbReference type="InterPro" id="IPR051128">
    <property type="entry name" value="EgtD_Methyltrsf_superfamily"/>
</dbReference>
<dbReference type="Pfam" id="PF10017">
    <property type="entry name" value="Methyltransf_33"/>
    <property type="match status" value="1"/>
</dbReference>
<dbReference type="PANTHER" id="PTHR43397">
    <property type="entry name" value="ERGOTHIONEINE BIOSYNTHESIS PROTEIN 1"/>
    <property type="match status" value="1"/>
</dbReference>
<evidence type="ECO:0000256" key="1">
    <source>
        <dbReference type="ARBA" id="ARBA00022603"/>
    </source>
</evidence>
<dbReference type="InterPro" id="IPR017805">
    <property type="entry name" value="SAM_MeTrfase_EasF-type_put"/>
</dbReference>
<gene>
    <name evidence="5" type="ORF">CcCBS67573_g05515</name>
</gene>
<dbReference type="GO" id="GO:0008168">
    <property type="term" value="F:methyltransferase activity"/>
    <property type="evidence" value="ECO:0007669"/>
    <property type="project" value="UniProtKB-KW"/>
</dbReference>
<evidence type="ECO:0000313" key="5">
    <source>
        <dbReference type="EMBL" id="TPX73212.1"/>
    </source>
</evidence>
<keyword evidence="1" id="KW-0489">Methyltransferase</keyword>
<dbReference type="PANTHER" id="PTHR43397:SF1">
    <property type="entry name" value="ERGOTHIONEINE BIOSYNTHESIS PROTEIN 1"/>
    <property type="match status" value="1"/>
</dbReference>
<dbReference type="Pfam" id="PF03781">
    <property type="entry name" value="FGE-sulfatase"/>
    <property type="match status" value="1"/>
</dbReference>
<proteinExistence type="predicted"/>